<dbReference type="AlphaFoldDB" id="A0A1H9Z188"/>
<proteinExistence type="predicted"/>
<dbReference type="Proteomes" id="UP000183339">
    <property type="component" value="Unassembled WGS sequence"/>
</dbReference>
<dbReference type="EMBL" id="FOHI01000001">
    <property type="protein sequence ID" value="SES75243.1"/>
    <property type="molecule type" value="Genomic_DNA"/>
</dbReference>
<evidence type="ECO:0000313" key="2">
    <source>
        <dbReference type="Proteomes" id="UP000183339"/>
    </source>
</evidence>
<organism evidence="1 2">
    <name type="scientific">Nitrosospira multiformis</name>
    <dbReference type="NCBI Taxonomy" id="1231"/>
    <lineage>
        <taxon>Bacteria</taxon>
        <taxon>Pseudomonadati</taxon>
        <taxon>Pseudomonadota</taxon>
        <taxon>Betaproteobacteria</taxon>
        <taxon>Nitrosomonadales</taxon>
        <taxon>Nitrosomonadaceae</taxon>
        <taxon>Nitrosospira</taxon>
    </lineage>
</organism>
<gene>
    <name evidence="1" type="ORF">SAMN05216412_101464</name>
</gene>
<reference evidence="1 2" key="1">
    <citation type="submission" date="2016-10" db="EMBL/GenBank/DDBJ databases">
        <authorList>
            <person name="de Groot N.N."/>
        </authorList>
    </citation>
    <scope>NUCLEOTIDE SEQUENCE [LARGE SCALE GENOMIC DNA]</scope>
    <source>
        <strain evidence="1 2">Nl7</strain>
    </source>
</reference>
<sequence length="82" mass="9308">MRKRAYTTAGTACGSFRRSNIERNQLHQRFTKHDLRAKCVSGAESLEHTRALLSHSDAHITEAIYRRKSGRVKPLNSKRGGE</sequence>
<evidence type="ECO:0000313" key="1">
    <source>
        <dbReference type="EMBL" id="SES75243.1"/>
    </source>
</evidence>
<protein>
    <recommendedName>
        <fullName evidence="3">Phage integrase family protein</fullName>
    </recommendedName>
</protein>
<accession>A0A1H9Z188</accession>
<name>A0A1H9Z188_9PROT</name>
<evidence type="ECO:0008006" key="3">
    <source>
        <dbReference type="Google" id="ProtNLM"/>
    </source>
</evidence>